<dbReference type="Gene3D" id="3.30.40.10">
    <property type="entry name" value="Zinc/RING finger domain, C3HC4 (zinc finger)"/>
    <property type="match status" value="1"/>
</dbReference>
<reference evidence="7" key="2">
    <citation type="journal article" date="2022" name="Hortic Res">
        <title>The genome of Dioscorea zingiberensis sheds light on the biosynthesis, origin and evolution of the medicinally important diosgenin saponins.</title>
        <authorList>
            <person name="Li Y."/>
            <person name="Tan C."/>
            <person name="Li Z."/>
            <person name="Guo J."/>
            <person name="Li S."/>
            <person name="Chen X."/>
            <person name="Wang C."/>
            <person name="Dai X."/>
            <person name="Yang H."/>
            <person name="Song W."/>
            <person name="Hou L."/>
            <person name="Xu J."/>
            <person name="Tong Z."/>
            <person name="Xu A."/>
            <person name="Yuan X."/>
            <person name="Wang W."/>
            <person name="Yang Q."/>
            <person name="Chen L."/>
            <person name="Sun Z."/>
            <person name="Wang K."/>
            <person name="Pan B."/>
            <person name="Chen J."/>
            <person name="Bao Y."/>
            <person name="Liu F."/>
            <person name="Qi X."/>
            <person name="Gang D.R."/>
            <person name="Wen J."/>
            <person name="Li J."/>
        </authorList>
    </citation>
    <scope>NUCLEOTIDE SEQUENCE</scope>
    <source>
        <strain evidence="7">Dzin_1.0</strain>
    </source>
</reference>
<dbReference type="PROSITE" id="PS50089">
    <property type="entry name" value="ZF_RING_2"/>
    <property type="match status" value="1"/>
</dbReference>
<dbReference type="SUPFAM" id="SSF57850">
    <property type="entry name" value="RING/U-box"/>
    <property type="match status" value="1"/>
</dbReference>
<keyword evidence="8" id="KW-1185">Reference proteome</keyword>
<evidence type="ECO:0000313" key="7">
    <source>
        <dbReference type="EMBL" id="KAJ0971021.1"/>
    </source>
</evidence>
<proteinExistence type="predicted"/>
<sequence length="247" mass="27042">MENSRNPNPTGPITGGAGFLSAPEAPQQSSSVPFSSLSQVDRDYALACIIQEQERVFWRLRNGDEGSDFEDDDEFDDDDQEGSDYEEDVAAEGADVDPAQLTGDGGCAWELCESIMRHLTSRLSPQTTLDDGGVADQEYGHNENLQDDWQDGDPNELSYEELIALGDIVGTVNKGLSDDKIASLPSICYKSHDTKDGSSDLCVICQVNFEDGGSYVLLPCKHLYHRECISTWLQTNKGCPICNTEIS</sequence>
<dbReference type="PANTHER" id="PTHR47530">
    <property type="entry name" value="E3 UBIQUITIN LIGASE BIG BROTHER-RELATED"/>
    <property type="match status" value="1"/>
</dbReference>
<dbReference type="AlphaFoldDB" id="A0A9D5CD97"/>
<dbReference type="Pfam" id="PF13639">
    <property type="entry name" value="zf-RING_2"/>
    <property type="match status" value="1"/>
</dbReference>
<dbReference type="SMART" id="SM00744">
    <property type="entry name" value="RINGv"/>
    <property type="match status" value="1"/>
</dbReference>
<dbReference type="GO" id="GO:0008270">
    <property type="term" value="F:zinc ion binding"/>
    <property type="evidence" value="ECO:0007669"/>
    <property type="project" value="UniProtKB-KW"/>
</dbReference>
<keyword evidence="1" id="KW-0479">Metal-binding</keyword>
<dbReference type="OrthoDB" id="8062037at2759"/>
<feature type="region of interest" description="Disordered" evidence="5">
    <location>
        <begin position="1"/>
        <end position="36"/>
    </location>
</feature>
<evidence type="ECO:0000256" key="4">
    <source>
        <dbReference type="PROSITE-ProRule" id="PRU00175"/>
    </source>
</evidence>
<dbReference type="InterPro" id="IPR013083">
    <property type="entry name" value="Znf_RING/FYVE/PHD"/>
</dbReference>
<name>A0A9D5CD97_9LILI</name>
<feature type="compositionally biased region" description="Acidic residues" evidence="5">
    <location>
        <begin position="65"/>
        <end position="90"/>
    </location>
</feature>
<dbReference type="InterPro" id="IPR043312">
    <property type="entry name" value="AtBBR-like"/>
</dbReference>
<dbReference type="FunFam" id="3.30.40.10:FF:000417">
    <property type="entry name" value="E3 ubiquitin ligase BIG BROTHER-related"/>
    <property type="match status" value="1"/>
</dbReference>
<evidence type="ECO:0000256" key="3">
    <source>
        <dbReference type="ARBA" id="ARBA00022833"/>
    </source>
</evidence>
<evidence type="ECO:0000313" key="8">
    <source>
        <dbReference type="Proteomes" id="UP001085076"/>
    </source>
</evidence>
<reference evidence="7" key="1">
    <citation type="submission" date="2021-03" db="EMBL/GenBank/DDBJ databases">
        <authorList>
            <person name="Li Z."/>
            <person name="Yang C."/>
        </authorList>
    </citation>
    <scope>NUCLEOTIDE SEQUENCE</scope>
    <source>
        <strain evidence="7">Dzin_1.0</strain>
        <tissue evidence="7">Leaf</tissue>
    </source>
</reference>
<dbReference type="PANTHER" id="PTHR47530:SF4">
    <property type="entry name" value="E3 UBIQUITIN LIGASE BIG BROTHER-RELATED"/>
    <property type="match status" value="1"/>
</dbReference>
<accession>A0A9D5CD97</accession>
<feature type="compositionally biased region" description="Low complexity" evidence="5">
    <location>
        <begin position="26"/>
        <end position="36"/>
    </location>
</feature>
<dbReference type="InterPro" id="IPR011016">
    <property type="entry name" value="Znf_RING-CH"/>
</dbReference>
<dbReference type="SMART" id="SM00184">
    <property type="entry name" value="RING"/>
    <property type="match status" value="1"/>
</dbReference>
<gene>
    <name evidence="7" type="ORF">J5N97_018980</name>
</gene>
<dbReference type="EMBL" id="JAGGNH010000005">
    <property type="protein sequence ID" value="KAJ0971021.1"/>
    <property type="molecule type" value="Genomic_DNA"/>
</dbReference>
<comment type="caution">
    <text evidence="7">The sequence shown here is derived from an EMBL/GenBank/DDBJ whole genome shotgun (WGS) entry which is preliminary data.</text>
</comment>
<feature type="region of interest" description="Disordered" evidence="5">
    <location>
        <begin position="64"/>
        <end position="100"/>
    </location>
</feature>
<organism evidence="7 8">
    <name type="scientific">Dioscorea zingiberensis</name>
    <dbReference type="NCBI Taxonomy" id="325984"/>
    <lineage>
        <taxon>Eukaryota</taxon>
        <taxon>Viridiplantae</taxon>
        <taxon>Streptophyta</taxon>
        <taxon>Embryophyta</taxon>
        <taxon>Tracheophyta</taxon>
        <taxon>Spermatophyta</taxon>
        <taxon>Magnoliopsida</taxon>
        <taxon>Liliopsida</taxon>
        <taxon>Dioscoreales</taxon>
        <taxon>Dioscoreaceae</taxon>
        <taxon>Dioscorea</taxon>
    </lineage>
</organism>
<evidence type="ECO:0000259" key="6">
    <source>
        <dbReference type="PROSITE" id="PS50089"/>
    </source>
</evidence>
<protein>
    <recommendedName>
        <fullName evidence="6">RING-type domain-containing protein</fullName>
    </recommendedName>
</protein>
<keyword evidence="3" id="KW-0862">Zinc</keyword>
<evidence type="ECO:0000256" key="2">
    <source>
        <dbReference type="ARBA" id="ARBA00022771"/>
    </source>
</evidence>
<evidence type="ECO:0000256" key="5">
    <source>
        <dbReference type="SAM" id="MobiDB-lite"/>
    </source>
</evidence>
<keyword evidence="2 4" id="KW-0863">Zinc-finger</keyword>
<evidence type="ECO:0000256" key="1">
    <source>
        <dbReference type="ARBA" id="ARBA00022723"/>
    </source>
</evidence>
<dbReference type="Proteomes" id="UP001085076">
    <property type="component" value="Miscellaneous, Linkage group lg05"/>
</dbReference>
<dbReference type="InterPro" id="IPR001841">
    <property type="entry name" value="Znf_RING"/>
</dbReference>
<feature type="domain" description="RING-type" evidence="6">
    <location>
        <begin position="202"/>
        <end position="243"/>
    </location>
</feature>